<feature type="compositionally biased region" description="Polar residues" evidence="1">
    <location>
        <begin position="609"/>
        <end position="621"/>
    </location>
</feature>
<feature type="compositionally biased region" description="Polar residues" evidence="1">
    <location>
        <begin position="269"/>
        <end position="280"/>
    </location>
</feature>
<gene>
    <name evidence="3" type="ORF">GSLYS_00004977001</name>
</gene>
<feature type="compositionally biased region" description="Polar residues" evidence="1">
    <location>
        <begin position="220"/>
        <end position="244"/>
    </location>
</feature>
<keyword evidence="2" id="KW-0812">Transmembrane</keyword>
<evidence type="ECO:0000256" key="2">
    <source>
        <dbReference type="SAM" id="Phobius"/>
    </source>
</evidence>
<evidence type="ECO:0000313" key="4">
    <source>
        <dbReference type="Proteomes" id="UP001497497"/>
    </source>
</evidence>
<feature type="compositionally biased region" description="Polar residues" evidence="1">
    <location>
        <begin position="489"/>
        <end position="502"/>
    </location>
</feature>
<name>A0AAV2HBR1_LYMST</name>
<keyword evidence="4" id="KW-1185">Reference proteome</keyword>
<feature type="compositionally biased region" description="Basic and acidic residues" evidence="1">
    <location>
        <begin position="444"/>
        <end position="455"/>
    </location>
</feature>
<proteinExistence type="predicted"/>
<feature type="compositionally biased region" description="Basic and acidic residues" evidence="1">
    <location>
        <begin position="139"/>
        <end position="156"/>
    </location>
</feature>
<feature type="compositionally biased region" description="Basic and acidic residues" evidence="1">
    <location>
        <begin position="163"/>
        <end position="174"/>
    </location>
</feature>
<evidence type="ECO:0000256" key="1">
    <source>
        <dbReference type="SAM" id="MobiDB-lite"/>
    </source>
</evidence>
<feature type="compositionally biased region" description="Basic and acidic residues" evidence="1">
    <location>
        <begin position="297"/>
        <end position="316"/>
    </location>
</feature>
<organism evidence="3 4">
    <name type="scientific">Lymnaea stagnalis</name>
    <name type="common">Great pond snail</name>
    <name type="synonym">Helix stagnalis</name>
    <dbReference type="NCBI Taxonomy" id="6523"/>
    <lineage>
        <taxon>Eukaryota</taxon>
        <taxon>Metazoa</taxon>
        <taxon>Spiralia</taxon>
        <taxon>Lophotrochozoa</taxon>
        <taxon>Mollusca</taxon>
        <taxon>Gastropoda</taxon>
        <taxon>Heterobranchia</taxon>
        <taxon>Euthyneura</taxon>
        <taxon>Panpulmonata</taxon>
        <taxon>Hygrophila</taxon>
        <taxon>Lymnaeoidea</taxon>
        <taxon>Lymnaeidae</taxon>
        <taxon>Lymnaea</taxon>
    </lineage>
</organism>
<dbReference type="AlphaFoldDB" id="A0AAV2HBR1"/>
<feature type="compositionally biased region" description="Polar residues" evidence="1">
    <location>
        <begin position="510"/>
        <end position="526"/>
    </location>
</feature>
<feature type="compositionally biased region" description="Low complexity" evidence="1">
    <location>
        <begin position="381"/>
        <end position="401"/>
    </location>
</feature>
<evidence type="ECO:0000313" key="3">
    <source>
        <dbReference type="EMBL" id="CAL1530852.1"/>
    </source>
</evidence>
<feature type="compositionally biased region" description="Basic and acidic residues" evidence="1">
    <location>
        <begin position="477"/>
        <end position="487"/>
    </location>
</feature>
<feature type="compositionally biased region" description="Polar residues" evidence="1">
    <location>
        <begin position="456"/>
        <end position="475"/>
    </location>
</feature>
<feature type="compositionally biased region" description="Basic and acidic residues" evidence="1">
    <location>
        <begin position="575"/>
        <end position="595"/>
    </location>
</feature>
<keyword evidence="2" id="KW-0472">Membrane</keyword>
<accession>A0AAV2HBR1</accession>
<feature type="compositionally biased region" description="Basic and acidic residues" evidence="1">
    <location>
        <begin position="190"/>
        <end position="204"/>
    </location>
</feature>
<protein>
    <submittedName>
        <fullName evidence="3">Uncharacterized protein</fullName>
    </submittedName>
</protein>
<comment type="caution">
    <text evidence="3">The sequence shown here is derived from an EMBL/GenBank/DDBJ whole genome shotgun (WGS) entry which is preliminary data.</text>
</comment>
<feature type="compositionally biased region" description="Basic and acidic residues" evidence="1">
    <location>
        <begin position="35"/>
        <end position="67"/>
    </location>
</feature>
<keyword evidence="2" id="KW-1133">Transmembrane helix</keyword>
<feature type="compositionally biased region" description="Polar residues" evidence="1">
    <location>
        <begin position="317"/>
        <end position="366"/>
    </location>
</feature>
<dbReference type="Proteomes" id="UP001497497">
    <property type="component" value="Unassembled WGS sequence"/>
</dbReference>
<feature type="compositionally biased region" description="Polar residues" evidence="1">
    <location>
        <begin position="71"/>
        <end position="80"/>
    </location>
</feature>
<sequence length="621" mass="66895">MLELQETYFSILSTIIVITMASLFFCCWKRKTCDDAPDGKAKKQEPDKVKRGSSKKDQPQRPEKKPENGLVSPTQSSPTHVISGEDLGDFSAVQRETEILRSYRKPPPPKNRGRQSRAPRTAMQRSNENLDIFTELSEEDLKPSDINETLEVKDEVDASMLRSRPEESPKRDVRSSMLADIEQTLAALHTTEETKSAGDVRQSKDVSSSSEIEQAKDQTNEPSSLNATGSDEANLSTTSQSSPSVKPRQAPKVSPKPSPRARVKVTEKITPTAQTVTALTVTEREDSSGKEGSQSSRLEESQLARLEENQSTRLEESQSTLLEDLTISTATDDFNTTSASSTAGSQLTSLHSDNPITTSVTSSTKDYISGSEGISEEKSAVSSENVSPLPESSSESSHPAVTDLSTVSEEDSKDLSRSSENLNTKIPEINPIIILPTAAAPLEQDERSVASDRGDSVSSSILSAAHTTIPPNASPTGDKETGVKEATGENGNIDVTSDSITDADSRSTDLESSANTGSQMTSSLSVVLSKRDEQSEADTAPSQSIEILTKGEQILPPAKVESRDPSTNADLDEDGQSKTEEHSRERRESTEDQAGKGKHSKIPVRAGSKSRSSPPKATASK</sequence>
<reference evidence="3 4" key="1">
    <citation type="submission" date="2024-04" db="EMBL/GenBank/DDBJ databases">
        <authorList>
            <consortium name="Genoscope - CEA"/>
            <person name="William W."/>
        </authorList>
    </citation>
    <scope>NUCLEOTIDE SEQUENCE [LARGE SCALE GENOMIC DNA]</scope>
</reference>
<feature type="region of interest" description="Disordered" evidence="1">
    <location>
        <begin position="35"/>
        <end position="621"/>
    </location>
</feature>
<feature type="transmembrane region" description="Helical" evidence="2">
    <location>
        <begin position="7"/>
        <end position="25"/>
    </location>
</feature>
<dbReference type="EMBL" id="CAXITT010000076">
    <property type="protein sequence ID" value="CAL1530852.1"/>
    <property type="molecule type" value="Genomic_DNA"/>
</dbReference>